<evidence type="ECO:0000256" key="1">
    <source>
        <dbReference type="SAM" id="SignalP"/>
    </source>
</evidence>
<feature type="signal peptide" evidence="1">
    <location>
        <begin position="1"/>
        <end position="16"/>
    </location>
</feature>
<evidence type="ECO:0000313" key="2">
    <source>
        <dbReference type="EMBL" id="SCM68612.1"/>
    </source>
</evidence>
<sequence length="116" mass="12102">MQKLTTLALVSVTALAGCATPPSKIEPATVLPAAYADLDCRALEARRIEAAAKLADAEKRQREAVAADAAGVAIAFVPVSRLTGDAHEEVALHKGQVATIRQVQLSKSCIMRAPQG</sequence>
<reference evidence="3" key="1">
    <citation type="submission" date="2016-09" db="EMBL/GenBank/DDBJ databases">
        <authorList>
            <person name="Wibberg D."/>
        </authorList>
    </citation>
    <scope>NUCLEOTIDE SEQUENCE [LARGE SCALE GENOMIC DNA]</scope>
</reference>
<dbReference type="EMBL" id="FMJB01000057">
    <property type="protein sequence ID" value="SCM68612.1"/>
    <property type="molecule type" value="Genomic_DNA"/>
</dbReference>
<dbReference type="Proteomes" id="UP000184085">
    <property type="component" value="Unassembled WGS sequence"/>
</dbReference>
<protein>
    <submittedName>
        <fullName evidence="2">Putative secreted protein</fullName>
    </submittedName>
</protein>
<dbReference type="PROSITE" id="PS51257">
    <property type="entry name" value="PROKAR_LIPOPROTEIN"/>
    <property type="match status" value="1"/>
</dbReference>
<keyword evidence="3" id="KW-1185">Reference proteome</keyword>
<organism evidence="2 3">
    <name type="scientific">Donghicola eburneus</name>
    <dbReference type="NCBI Taxonomy" id="393278"/>
    <lineage>
        <taxon>Bacteria</taxon>
        <taxon>Pseudomonadati</taxon>
        <taxon>Pseudomonadota</taxon>
        <taxon>Alphaproteobacteria</taxon>
        <taxon>Rhodobacterales</taxon>
        <taxon>Roseobacteraceae</taxon>
        <taxon>Donghicola</taxon>
    </lineage>
</organism>
<name>A0A1M4N159_9RHOB</name>
<dbReference type="AlphaFoldDB" id="A0A1M4N159"/>
<proteinExistence type="predicted"/>
<keyword evidence="1" id="KW-0732">Signal</keyword>
<feature type="chain" id="PRO_5009906719" evidence="1">
    <location>
        <begin position="17"/>
        <end position="116"/>
    </location>
</feature>
<dbReference type="RefSeq" id="WP_072707357.1">
    <property type="nucleotide sequence ID" value="NZ_FMJB01000057.1"/>
</dbReference>
<gene>
    <name evidence="2" type="ORF">KARMA_2837</name>
</gene>
<accession>A0A1M4N159</accession>
<evidence type="ECO:0000313" key="3">
    <source>
        <dbReference type="Proteomes" id="UP000184085"/>
    </source>
</evidence>